<comment type="caution">
    <text evidence="2">The sequence shown here is derived from an EMBL/GenBank/DDBJ whole genome shotgun (WGS) entry which is preliminary data.</text>
</comment>
<keyword evidence="3" id="KW-1185">Reference proteome</keyword>
<dbReference type="PANTHER" id="PTHR43031">
    <property type="entry name" value="FAD-DEPENDENT OXIDOREDUCTASE"/>
    <property type="match status" value="1"/>
</dbReference>
<dbReference type="InterPro" id="IPR050229">
    <property type="entry name" value="GlpE_sulfurtransferase"/>
</dbReference>
<keyword evidence="2" id="KW-0808">Transferase</keyword>
<dbReference type="InterPro" id="IPR001763">
    <property type="entry name" value="Rhodanese-like_dom"/>
</dbReference>
<dbReference type="PANTHER" id="PTHR43031:SF18">
    <property type="entry name" value="RHODANESE-RELATED SULFURTRANSFERASES"/>
    <property type="match status" value="1"/>
</dbReference>
<accession>A0A4R3NDA6</accession>
<evidence type="ECO:0000313" key="2">
    <source>
        <dbReference type="EMBL" id="TCT25140.1"/>
    </source>
</evidence>
<name>A0A4R3NDA6_9GAMM</name>
<dbReference type="Gene3D" id="3.40.250.10">
    <property type="entry name" value="Rhodanese-like domain"/>
    <property type="match status" value="1"/>
</dbReference>
<dbReference type="Proteomes" id="UP000295414">
    <property type="component" value="Unassembled WGS sequence"/>
</dbReference>
<organism evidence="2 3">
    <name type="scientific">Thermomonas haemolytica</name>
    <dbReference type="NCBI Taxonomy" id="141949"/>
    <lineage>
        <taxon>Bacteria</taxon>
        <taxon>Pseudomonadati</taxon>
        <taxon>Pseudomonadota</taxon>
        <taxon>Gammaproteobacteria</taxon>
        <taxon>Lysobacterales</taxon>
        <taxon>Lysobacteraceae</taxon>
        <taxon>Thermomonas</taxon>
    </lineage>
</organism>
<dbReference type="SUPFAM" id="SSF52821">
    <property type="entry name" value="Rhodanese/Cell cycle control phosphatase"/>
    <property type="match status" value="1"/>
</dbReference>
<dbReference type="AlphaFoldDB" id="A0A4R3NDA6"/>
<dbReference type="InterPro" id="IPR036873">
    <property type="entry name" value="Rhodanese-like_dom_sf"/>
</dbReference>
<dbReference type="EMBL" id="SMAP01000002">
    <property type="protein sequence ID" value="TCT25140.1"/>
    <property type="molecule type" value="Genomic_DNA"/>
</dbReference>
<evidence type="ECO:0000259" key="1">
    <source>
        <dbReference type="PROSITE" id="PS50206"/>
    </source>
</evidence>
<reference evidence="2 3" key="1">
    <citation type="submission" date="2019-03" db="EMBL/GenBank/DDBJ databases">
        <title>Genomic Encyclopedia of Type Strains, Phase IV (KMG-IV): sequencing the most valuable type-strain genomes for metagenomic binning, comparative biology and taxonomic classification.</title>
        <authorList>
            <person name="Goeker M."/>
        </authorList>
    </citation>
    <scope>NUCLEOTIDE SEQUENCE [LARGE SCALE GENOMIC DNA]</scope>
    <source>
        <strain evidence="2 3">DSM 13605</strain>
    </source>
</reference>
<dbReference type="GO" id="GO:0016740">
    <property type="term" value="F:transferase activity"/>
    <property type="evidence" value="ECO:0007669"/>
    <property type="project" value="UniProtKB-KW"/>
</dbReference>
<protein>
    <submittedName>
        <fullName evidence="2">Rhodanese-related sulfurtransferase</fullName>
    </submittedName>
</protein>
<dbReference type="SMART" id="SM00450">
    <property type="entry name" value="RHOD"/>
    <property type="match status" value="1"/>
</dbReference>
<feature type="domain" description="Rhodanese" evidence="1">
    <location>
        <begin position="62"/>
        <end position="152"/>
    </location>
</feature>
<gene>
    <name evidence="2" type="ORF">EDC34_10227</name>
</gene>
<dbReference type="Pfam" id="PF00581">
    <property type="entry name" value="Rhodanese"/>
    <property type="match status" value="1"/>
</dbReference>
<dbReference type="CDD" id="cd00158">
    <property type="entry name" value="RHOD"/>
    <property type="match status" value="1"/>
</dbReference>
<evidence type="ECO:0000313" key="3">
    <source>
        <dbReference type="Proteomes" id="UP000295414"/>
    </source>
</evidence>
<proteinExistence type="predicted"/>
<sequence length="154" mass="15897">MVGPSRPIHAVTFAELAAFAGRNPVLSLAFVGLTVAIIANEIAGLLSGIKRIGPSQLTALVNRDNALVIDLRAAADFAKGHIAGSKNVQMSQFDPENKALAPAKALPVVLVCNVGQTAGVAAKRLRKAGFTNVAVLEGGIRAWLAADLPVVKGR</sequence>
<dbReference type="PROSITE" id="PS50206">
    <property type="entry name" value="RHODANESE_3"/>
    <property type="match status" value="1"/>
</dbReference>